<reference evidence="1 2" key="1">
    <citation type="submission" date="2018-07" db="EMBL/GenBank/DDBJ databases">
        <title>Genomic Encyclopedia of Type Strains, Phase IV (KMG-IV): sequencing the most valuable type-strain genomes for metagenomic binning, comparative biology and taxonomic classification.</title>
        <authorList>
            <person name="Goeker M."/>
        </authorList>
    </citation>
    <scope>NUCLEOTIDE SEQUENCE [LARGE SCALE GENOMIC DNA]</scope>
    <source>
        <strain evidence="1 2">DSM 100911</strain>
    </source>
</reference>
<dbReference type="InterPro" id="IPR013078">
    <property type="entry name" value="His_Pase_superF_clade-1"/>
</dbReference>
<name>A0A369AJF5_9BURK</name>
<dbReference type="Proteomes" id="UP000252174">
    <property type="component" value="Unassembled WGS sequence"/>
</dbReference>
<organism evidence="1 2">
    <name type="scientific">Extensimonas vulgaris</name>
    <dbReference type="NCBI Taxonomy" id="1031594"/>
    <lineage>
        <taxon>Bacteria</taxon>
        <taxon>Pseudomonadati</taxon>
        <taxon>Pseudomonadota</taxon>
        <taxon>Betaproteobacteria</taxon>
        <taxon>Burkholderiales</taxon>
        <taxon>Comamonadaceae</taxon>
        <taxon>Extensimonas</taxon>
    </lineage>
</organism>
<accession>A0A369AJF5</accession>
<comment type="caution">
    <text evidence="1">The sequence shown here is derived from an EMBL/GenBank/DDBJ whole genome shotgun (WGS) entry which is preliminary data.</text>
</comment>
<keyword evidence="2" id="KW-1185">Reference proteome</keyword>
<proteinExistence type="predicted"/>
<dbReference type="OrthoDB" id="5296884at2"/>
<dbReference type="EMBL" id="QPJU01000005">
    <property type="protein sequence ID" value="RCX09500.1"/>
    <property type="molecule type" value="Genomic_DNA"/>
</dbReference>
<dbReference type="InterPro" id="IPR029033">
    <property type="entry name" value="His_PPase_superfam"/>
</dbReference>
<sequence>MAPAVPENARPSATNGAQLWLVRHAQPLIAPGLCYGRLDVAAEPAATRACAQRLAQALPQRLHVAYSPLLRCELLAQYLQALRPDLTYEPEARLREFDFGQWEGRAWSDIGQAALERWVQDFAAHRPGGGESLAEMLARVAHALQQARERARTTGQPQLWIMHAGVARCVAWLQALGNAQNAVRLPQAHEWPRQAPQWGEWQRIDLL</sequence>
<evidence type="ECO:0000313" key="2">
    <source>
        <dbReference type="Proteomes" id="UP000252174"/>
    </source>
</evidence>
<gene>
    <name evidence="1" type="ORF">DFR45_105129</name>
</gene>
<dbReference type="RefSeq" id="WP_114483361.1">
    <property type="nucleotide sequence ID" value="NZ_VLKV01000006.1"/>
</dbReference>
<protein>
    <submittedName>
        <fullName evidence="1">Alpha-ribazole phosphatase</fullName>
    </submittedName>
</protein>
<dbReference type="AlphaFoldDB" id="A0A369AJF5"/>
<dbReference type="Pfam" id="PF00300">
    <property type="entry name" value="His_Phos_1"/>
    <property type="match status" value="1"/>
</dbReference>
<dbReference type="SMART" id="SM00855">
    <property type="entry name" value="PGAM"/>
    <property type="match status" value="1"/>
</dbReference>
<evidence type="ECO:0000313" key="1">
    <source>
        <dbReference type="EMBL" id="RCX09500.1"/>
    </source>
</evidence>
<dbReference type="Gene3D" id="3.40.50.1240">
    <property type="entry name" value="Phosphoglycerate mutase-like"/>
    <property type="match status" value="1"/>
</dbReference>
<dbReference type="SUPFAM" id="SSF53254">
    <property type="entry name" value="Phosphoglycerate mutase-like"/>
    <property type="match status" value="1"/>
</dbReference>